<evidence type="ECO:0000256" key="1">
    <source>
        <dbReference type="ARBA" id="ARBA00022448"/>
    </source>
</evidence>
<dbReference type="PANTHER" id="PTHR36118">
    <property type="entry name" value="ION-TRANSLOCATING OXIDOREDUCTASE COMPLEX SUBUNIT G"/>
    <property type="match status" value="1"/>
</dbReference>
<evidence type="ECO:0000259" key="7">
    <source>
        <dbReference type="SMART" id="SM00900"/>
    </source>
</evidence>
<evidence type="ECO:0000256" key="6">
    <source>
        <dbReference type="SAM" id="MobiDB-lite"/>
    </source>
</evidence>
<dbReference type="GO" id="GO:0009055">
    <property type="term" value="F:electron transfer activity"/>
    <property type="evidence" value="ECO:0007669"/>
    <property type="project" value="InterPro"/>
</dbReference>
<name>A0A6N2VMN3_9FIRM</name>
<feature type="compositionally biased region" description="Acidic residues" evidence="6">
    <location>
        <begin position="137"/>
        <end position="153"/>
    </location>
</feature>
<keyword evidence="1" id="KW-0813">Transport</keyword>
<protein>
    <submittedName>
        <fullName evidence="8">Na(+)-translocating NADH-quinone reductase subunit C</fullName>
    </submittedName>
</protein>
<dbReference type="GO" id="GO:0022900">
    <property type="term" value="P:electron transport chain"/>
    <property type="evidence" value="ECO:0007669"/>
    <property type="project" value="InterPro"/>
</dbReference>
<evidence type="ECO:0000256" key="4">
    <source>
        <dbReference type="ARBA" id="ARBA00022643"/>
    </source>
</evidence>
<feature type="domain" description="FMN-binding" evidence="7">
    <location>
        <begin position="308"/>
        <end position="461"/>
    </location>
</feature>
<keyword evidence="5" id="KW-0249">Electron transport</keyword>
<keyword evidence="2" id="KW-0597">Phosphoprotein</keyword>
<evidence type="ECO:0000256" key="3">
    <source>
        <dbReference type="ARBA" id="ARBA00022630"/>
    </source>
</evidence>
<feature type="domain" description="FMN-binding" evidence="7">
    <location>
        <begin position="74"/>
        <end position="276"/>
    </location>
</feature>
<gene>
    <name evidence="8" type="ORF">BGLFYP119_00166</name>
</gene>
<dbReference type="PANTHER" id="PTHR36118:SF1">
    <property type="entry name" value="ION-TRANSLOCATING OXIDOREDUCTASE COMPLEX SUBUNIT G"/>
    <property type="match status" value="1"/>
</dbReference>
<dbReference type="EMBL" id="CACRST010000027">
    <property type="protein sequence ID" value="VYT31775.1"/>
    <property type="molecule type" value="Genomic_DNA"/>
</dbReference>
<dbReference type="GO" id="GO:0005886">
    <property type="term" value="C:plasma membrane"/>
    <property type="evidence" value="ECO:0007669"/>
    <property type="project" value="InterPro"/>
</dbReference>
<accession>A0A6N2VMN3</accession>
<dbReference type="GO" id="GO:0010181">
    <property type="term" value="F:FMN binding"/>
    <property type="evidence" value="ECO:0007669"/>
    <property type="project" value="InterPro"/>
</dbReference>
<keyword evidence="4" id="KW-0288">FMN</keyword>
<dbReference type="InterPro" id="IPR010209">
    <property type="entry name" value="Ion_transpt_RnfG/RsxG"/>
</dbReference>
<dbReference type="AlphaFoldDB" id="A0A6N2VMN3"/>
<feature type="region of interest" description="Disordered" evidence="6">
    <location>
        <begin position="412"/>
        <end position="434"/>
    </location>
</feature>
<feature type="region of interest" description="Disordered" evidence="6">
    <location>
        <begin position="130"/>
        <end position="154"/>
    </location>
</feature>
<evidence type="ECO:0000256" key="5">
    <source>
        <dbReference type="ARBA" id="ARBA00022982"/>
    </source>
</evidence>
<organism evidence="8">
    <name type="scientific">Blautia glucerasea</name>
    <dbReference type="NCBI Taxonomy" id="536633"/>
    <lineage>
        <taxon>Bacteria</taxon>
        <taxon>Bacillati</taxon>
        <taxon>Bacillota</taxon>
        <taxon>Clostridia</taxon>
        <taxon>Lachnospirales</taxon>
        <taxon>Lachnospiraceae</taxon>
        <taxon>Blautia</taxon>
    </lineage>
</organism>
<dbReference type="RefSeq" id="WP_156355400.1">
    <property type="nucleotide sequence ID" value="NZ_CACRST010000027.1"/>
</dbReference>
<dbReference type="Gene3D" id="3.90.1010.20">
    <property type="match status" value="2"/>
</dbReference>
<proteinExistence type="predicted"/>
<keyword evidence="3" id="KW-0285">Flavoprotein</keyword>
<feature type="compositionally biased region" description="Acidic residues" evidence="6">
    <location>
        <begin position="419"/>
        <end position="428"/>
    </location>
</feature>
<evidence type="ECO:0000256" key="2">
    <source>
        <dbReference type="ARBA" id="ARBA00022553"/>
    </source>
</evidence>
<evidence type="ECO:0000313" key="8">
    <source>
        <dbReference type="EMBL" id="VYT31775.1"/>
    </source>
</evidence>
<reference evidence="8" key="1">
    <citation type="submission" date="2019-11" db="EMBL/GenBank/DDBJ databases">
        <authorList>
            <person name="Feng L."/>
        </authorList>
    </citation>
    <scope>NUCLEOTIDE SEQUENCE</scope>
    <source>
        <strain evidence="8">BgluceraseaLFYP119</strain>
    </source>
</reference>
<dbReference type="InterPro" id="IPR007329">
    <property type="entry name" value="FMN-bd"/>
</dbReference>
<dbReference type="SMART" id="SM00900">
    <property type="entry name" value="FMN_bind"/>
    <property type="match status" value="2"/>
</dbReference>
<sequence length="465" mass="48490">MKNKEVKGILALVVVTALSFGVIIGSKALSIDMGGDAASQNTEALEELDVSGAENIEKASKTADGYLVTVRTKGYVGDIVMDVAFDSSASKISSVQVTEQSETDGLGSKITEAEFLDQFKGVTAPVYLPGMSVSTEGSEEAAPEEPAESEDLSVLEGASFTDGTYEAKAAEADSNGFIEAVTLTVKDGAITEVNWDAVTEDGKKKSIMSENGEYTMTEDGLTWKEQSEALAEALIENQSLTFLSTTDAEGKTDAVTGVSISVNSFIDLAAQCMKQAAGLEAVNEDPFAGAALTDGTYEAESSEPDSNGFTEVVTLTVKDGAIAEANWDAVTEDGNKKSIMSENGEYTMTEDGLTWKEQAEALAKALIENQSLSFLTTDAEGKTDAVTGVSISVNSFIDLATKCLEEASGIEAPAAAEAPQEESAEEASESNAEGTQIDAVAGATMSSTAAVTGINEAYNFLQTVK</sequence>
<dbReference type="Pfam" id="PF04205">
    <property type="entry name" value="FMN_bind"/>
    <property type="match status" value="1"/>
</dbReference>